<keyword evidence="10" id="KW-1185">Reference proteome</keyword>
<dbReference type="CDD" id="cd04056">
    <property type="entry name" value="Peptidases_S53"/>
    <property type="match status" value="1"/>
</dbReference>
<evidence type="ECO:0000256" key="1">
    <source>
        <dbReference type="ARBA" id="ARBA00001913"/>
    </source>
</evidence>
<dbReference type="SMART" id="SM00944">
    <property type="entry name" value="Pro-kuma_activ"/>
    <property type="match status" value="1"/>
</dbReference>
<evidence type="ECO:0000313" key="10">
    <source>
        <dbReference type="Proteomes" id="UP000597444"/>
    </source>
</evidence>
<evidence type="ECO:0000313" key="9">
    <source>
        <dbReference type="EMBL" id="GHO95252.1"/>
    </source>
</evidence>
<dbReference type="SUPFAM" id="SSF54897">
    <property type="entry name" value="Protease propeptides/inhibitors"/>
    <property type="match status" value="1"/>
</dbReference>
<dbReference type="GO" id="GO:0008240">
    <property type="term" value="F:tripeptidyl-peptidase activity"/>
    <property type="evidence" value="ECO:0007669"/>
    <property type="project" value="TreeGrafter"/>
</dbReference>
<keyword evidence="3" id="KW-0479">Metal-binding</keyword>
<gene>
    <name evidence="9" type="ORF">KSF_053000</name>
</gene>
<evidence type="ECO:0000256" key="5">
    <source>
        <dbReference type="ARBA" id="ARBA00022825"/>
    </source>
</evidence>
<keyword evidence="7" id="KW-0865">Zymogen</keyword>
<dbReference type="InterPro" id="IPR036852">
    <property type="entry name" value="Peptidase_S8/S53_dom_sf"/>
</dbReference>
<dbReference type="InterPro" id="IPR015366">
    <property type="entry name" value="S53_propep"/>
</dbReference>
<proteinExistence type="predicted"/>
<dbReference type="InterPro" id="IPR050819">
    <property type="entry name" value="Tripeptidyl-peptidase_I"/>
</dbReference>
<sequence length="541" mass="57065">MSNALPHGYMALVGSERNLPAQARLLGSVDPQEQLEVSLYLRPPAGSDLTSLLQQRTESGAPHLGPHLTRVEYLSRRGATAEDIATVERFAHDHQLTIVRIDQPARRMTLSGTVAQISSAFALEIQHYALAEGTFRGHSGPIYLPHELSQIVVGVFGIDNFPLATPYIRYAQKPAAGSSFSPRDVASLYDFPLKNDGKGQTVAIIELGGGYRTSDFQTYFRQLNVHMPNVVSVSVDGARNSPTGDPKGPDGEVDLDIEIVGAIAPGATIAVYFAPNSVQGFVDAITSAIHDTTHHPSVLSISWGAPEDAWSSQGIQAMDQAFQDAAALGVSVCCASGDGGAWDGEYDGRAHVDFPASSPYALACGGTTLTAGRNNTISETVWNNGPDRATGGGVSDAFALPSWQTDANVPPSVNDQHIGRGVPDIAGDADPATGYQVRADGSNIVVGGTSAVAPLWAALIALINQQRKQPLGYLNPVLYQHASLFMENAAFHDITTGDNGAYQAVPGWDACTGFGSPDGAALLKTLQQLTTPGMKEVKPEG</sequence>
<dbReference type="GO" id="GO:0004252">
    <property type="term" value="F:serine-type endopeptidase activity"/>
    <property type="evidence" value="ECO:0007669"/>
    <property type="project" value="InterPro"/>
</dbReference>
<evidence type="ECO:0000256" key="6">
    <source>
        <dbReference type="ARBA" id="ARBA00022837"/>
    </source>
</evidence>
<evidence type="ECO:0000256" key="7">
    <source>
        <dbReference type="ARBA" id="ARBA00023145"/>
    </source>
</evidence>
<evidence type="ECO:0000259" key="8">
    <source>
        <dbReference type="PROSITE" id="PS51695"/>
    </source>
</evidence>
<dbReference type="Proteomes" id="UP000597444">
    <property type="component" value="Unassembled WGS sequence"/>
</dbReference>
<protein>
    <submittedName>
        <fullName evidence="9">Kumamolisin</fullName>
    </submittedName>
</protein>
<comment type="caution">
    <text evidence="9">The sequence shown here is derived from an EMBL/GenBank/DDBJ whole genome shotgun (WGS) entry which is preliminary data.</text>
</comment>
<keyword evidence="4" id="KW-0378">Hydrolase</keyword>
<dbReference type="Gene3D" id="3.40.50.200">
    <property type="entry name" value="Peptidase S8/S53 domain"/>
    <property type="match status" value="1"/>
</dbReference>
<dbReference type="EMBL" id="BNJK01000001">
    <property type="protein sequence ID" value="GHO95252.1"/>
    <property type="molecule type" value="Genomic_DNA"/>
</dbReference>
<dbReference type="AlphaFoldDB" id="A0A8J3N5K9"/>
<dbReference type="PANTHER" id="PTHR14218">
    <property type="entry name" value="PROTEASE S8 TRIPEPTIDYL PEPTIDASE I CLN2"/>
    <property type="match status" value="1"/>
</dbReference>
<keyword evidence="5" id="KW-0720">Serine protease</keyword>
<dbReference type="CDD" id="cd11377">
    <property type="entry name" value="Pro-peptidase_S53"/>
    <property type="match status" value="1"/>
</dbReference>
<dbReference type="RefSeq" id="WP_220205942.1">
    <property type="nucleotide sequence ID" value="NZ_BNJK01000001.1"/>
</dbReference>
<evidence type="ECO:0000256" key="2">
    <source>
        <dbReference type="ARBA" id="ARBA00022670"/>
    </source>
</evidence>
<dbReference type="GO" id="GO:0046872">
    <property type="term" value="F:metal ion binding"/>
    <property type="evidence" value="ECO:0007669"/>
    <property type="project" value="UniProtKB-KW"/>
</dbReference>
<organism evidence="9 10">
    <name type="scientific">Reticulibacter mediterranei</name>
    <dbReference type="NCBI Taxonomy" id="2778369"/>
    <lineage>
        <taxon>Bacteria</taxon>
        <taxon>Bacillati</taxon>
        <taxon>Chloroflexota</taxon>
        <taxon>Ktedonobacteria</taxon>
        <taxon>Ktedonobacterales</taxon>
        <taxon>Reticulibacteraceae</taxon>
        <taxon>Reticulibacter</taxon>
    </lineage>
</organism>
<dbReference type="PANTHER" id="PTHR14218:SF15">
    <property type="entry name" value="TRIPEPTIDYL-PEPTIDASE 1"/>
    <property type="match status" value="1"/>
</dbReference>
<dbReference type="InterPro" id="IPR000209">
    <property type="entry name" value="Peptidase_S8/S53_dom"/>
</dbReference>
<accession>A0A8J3N5K9</accession>
<dbReference type="GO" id="GO:0006508">
    <property type="term" value="P:proteolysis"/>
    <property type="evidence" value="ECO:0007669"/>
    <property type="project" value="UniProtKB-KW"/>
</dbReference>
<dbReference type="PROSITE" id="PS51695">
    <property type="entry name" value="SEDOLISIN"/>
    <property type="match status" value="1"/>
</dbReference>
<reference evidence="9" key="1">
    <citation type="submission" date="2020-10" db="EMBL/GenBank/DDBJ databases">
        <title>Taxonomic study of unclassified bacteria belonging to the class Ktedonobacteria.</title>
        <authorList>
            <person name="Yabe S."/>
            <person name="Wang C.M."/>
            <person name="Zheng Y."/>
            <person name="Sakai Y."/>
            <person name="Cavaletti L."/>
            <person name="Monciardini P."/>
            <person name="Donadio S."/>
        </authorList>
    </citation>
    <scope>NUCLEOTIDE SEQUENCE</scope>
    <source>
        <strain evidence="9">ID150040</strain>
    </source>
</reference>
<dbReference type="InterPro" id="IPR030400">
    <property type="entry name" value="Sedolisin_dom"/>
</dbReference>
<name>A0A8J3N5K9_9CHLR</name>
<dbReference type="Pfam" id="PF09286">
    <property type="entry name" value="Pro-kuma_activ"/>
    <property type="match status" value="1"/>
</dbReference>
<keyword evidence="6" id="KW-0106">Calcium</keyword>
<feature type="domain" description="Peptidase S53" evidence="8">
    <location>
        <begin position="179"/>
        <end position="529"/>
    </location>
</feature>
<keyword evidence="2" id="KW-0645">Protease</keyword>
<evidence type="ECO:0000256" key="4">
    <source>
        <dbReference type="ARBA" id="ARBA00022801"/>
    </source>
</evidence>
<comment type="cofactor">
    <cofactor evidence="1">
        <name>Ca(2+)</name>
        <dbReference type="ChEBI" id="CHEBI:29108"/>
    </cofactor>
</comment>
<evidence type="ECO:0000256" key="3">
    <source>
        <dbReference type="ARBA" id="ARBA00022723"/>
    </source>
</evidence>
<dbReference type="Pfam" id="PF00082">
    <property type="entry name" value="Peptidase_S8"/>
    <property type="match status" value="1"/>
</dbReference>
<dbReference type="SUPFAM" id="SSF52743">
    <property type="entry name" value="Subtilisin-like"/>
    <property type="match status" value="1"/>
</dbReference>